<dbReference type="SUPFAM" id="SSF52151">
    <property type="entry name" value="FabD/lysophospholipase-like"/>
    <property type="match status" value="1"/>
</dbReference>
<feature type="active site" description="Proton acceptor" evidence="4">
    <location>
        <position position="207"/>
    </location>
</feature>
<dbReference type="HOGENOM" id="CLU_047251_0_0_0"/>
<reference evidence="7" key="1">
    <citation type="submission" date="2011-02" db="EMBL/GenBank/DDBJ databases">
        <title>The complete genome of Planctomyces brasiliensis DSM 5305.</title>
        <authorList>
            <person name="Lucas S."/>
            <person name="Copeland A."/>
            <person name="Lapidus A."/>
            <person name="Bruce D."/>
            <person name="Goodwin L."/>
            <person name="Pitluck S."/>
            <person name="Kyrpides N."/>
            <person name="Mavromatis K."/>
            <person name="Pagani I."/>
            <person name="Ivanova N."/>
            <person name="Ovchinnikova G."/>
            <person name="Lu M."/>
            <person name="Detter J.C."/>
            <person name="Han C."/>
            <person name="Land M."/>
            <person name="Hauser L."/>
            <person name="Markowitz V."/>
            <person name="Cheng J.-F."/>
            <person name="Hugenholtz P."/>
            <person name="Woyke T."/>
            <person name="Wu D."/>
            <person name="Tindall B."/>
            <person name="Pomrenke H.G."/>
            <person name="Brambilla E."/>
            <person name="Klenk H.-P."/>
            <person name="Eisen J.A."/>
        </authorList>
    </citation>
    <scope>NUCLEOTIDE SEQUENCE [LARGE SCALE GENOMIC DNA]</scope>
    <source>
        <strain evidence="7">ATCC 49424 / DSM 5305 / JCM 21570 / IAM 15109 / NBRC 103401 / IFAM 1448</strain>
    </source>
</reference>
<keyword evidence="2 4" id="KW-0442">Lipid degradation</keyword>
<dbReference type="Gene3D" id="3.40.1090.10">
    <property type="entry name" value="Cytosolic phospholipase A2 catalytic domain"/>
    <property type="match status" value="2"/>
</dbReference>
<keyword evidence="3 4" id="KW-0443">Lipid metabolism</keyword>
<protein>
    <submittedName>
        <fullName evidence="6">Patatin</fullName>
    </submittedName>
</protein>
<evidence type="ECO:0000256" key="1">
    <source>
        <dbReference type="ARBA" id="ARBA00022801"/>
    </source>
</evidence>
<gene>
    <name evidence="6" type="ordered locus">Plabr_2743</name>
</gene>
<evidence type="ECO:0000256" key="3">
    <source>
        <dbReference type="ARBA" id="ARBA00023098"/>
    </source>
</evidence>
<dbReference type="EMBL" id="CP002546">
    <property type="protein sequence ID" value="ADY60343.1"/>
    <property type="molecule type" value="Genomic_DNA"/>
</dbReference>
<dbReference type="GO" id="GO:0016787">
    <property type="term" value="F:hydrolase activity"/>
    <property type="evidence" value="ECO:0007669"/>
    <property type="project" value="UniProtKB-UniRule"/>
</dbReference>
<feature type="short sequence motif" description="GXGXXG" evidence="4">
    <location>
        <begin position="27"/>
        <end position="32"/>
    </location>
</feature>
<dbReference type="PANTHER" id="PTHR14226">
    <property type="entry name" value="NEUROPATHY TARGET ESTERASE/SWISS CHEESE D.MELANOGASTER"/>
    <property type="match status" value="1"/>
</dbReference>
<dbReference type="eggNOG" id="COG1752">
    <property type="taxonomic scope" value="Bacteria"/>
</dbReference>
<dbReference type="InterPro" id="IPR016035">
    <property type="entry name" value="Acyl_Trfase/lysoPLipase"/>
</dbReference>
<accession>F0SSM7</accession>
<dbReference type="InterPro" id="IPR002641">
    <property type="entry name" value="PNPLA_dom"/>
</dbReference>
<dbReference type="PANTHER" id="PTHR14226:SF29">
    <property type="entry name" value="NEUROPATHY TARGET ESTERASE SWS"/>
    <property type="match status" value="1"/>
</dbReference>
<dbReference type="Pfam" id="PF01734">
    <property type="entry name" value="Patatin"/>
    <property type="match status" value="1"/>
</dbReference>
<evidence type="ECO:0000259" key="5">
    <source>
        <dbReference type="PROSITE" id="PS51635"/>
    </source>
</evidence>
<feature type="domain" description="PNPLA" evidence="5">
    <location>
        <begin position="23"/>
        <end position="220"/>
    </location>
</feature>
<evidence type="ECO:0000313" key="6">
    <source>
        <dbReference type="EMBL" id="ADY60343.1"/>
    </source>
</evidence>
<evidence type="ECO:0000313" key="7">
    <source>
        <dbReference type="Proteomes" id="UP000006860"/>
    </source>
</evidence>
<feature type="active site" description="Nucleophile" evidence="4">
    <location>
        <position position="56"/>
    </location>
</feature>
<dbReference type="GO" id="GO:0016042">
    <property type="term" value="P:lipid catabolic process"/>
    <property type="evidence" value="ECO:0007669"/>
    <property type="project" value="UniProtKB-UniRule"/>
</dbReference>
<dbReference type="KEGG" id="pbs:Plabr_2743"/>
<evidence type="ECO:0000256" key="2">
    <source>
        <dbReference type="ARBA" id="ARBA00022963"/>
    </source>
</evidence>
<keyword evidence="7" id="KW-1185">Reference proteome</keyword>
<sequence>MVGERDTNSSKRNEAMANRKVTLALGGGGARGLAHLGVIEVLEAHGYSCSRIVGVSMGALVGALSASGKSSLEIQRKALRYLLSERFREHQETLFGMSGGSGPAGGNGYFAWYYRIQQFLRANSLFRRIITQPGMLPGVLLDDVVDHLLDDCNIEDLPIPFTAVAVDLISGHQVMLESGPLRPAVCGSSSLPGIFPPVDLNGMQLCDTGTFCSLPARIATSYGQGPVIAVEVSTDVTPGIRAASALDALIRVDEIGEYYWRKQVRPHADLLLQPNVAHVPWYDFTAAPRLIELGRQAALQNLRQIAELFPRES</sequence>
<feature type="short sequence motif" description="GXSXG" evidence="4">
    <location>
        <begin position="54"/>
        <end position="58"/>
    </location>
</feature>
<dbReference type="Proteomes" id="UP000006860">
    <property type="component" value="Chromosome"/>
</dbReference>
<proteinExistence type="predicted"/>
<keyword evidence="1 4" id="KW-0378">Hydrolase</keyword>
<dbReference type="STRING" id="756272.Plabr_2743"/>
<dbReference type="AlphaFoldDB" id="F0SSM7"/>
<comment type="caution">
    <text evidence="4">Lacks conserved residue(s) required for the propagation of feature annotation.</text>
</comment>
<name>F0SSM7_RUBBR</name>
<dbReference type="InterPro" id="IPR050301">
    <property type="entry name" value="NTE"/>
</dbReference>
<dbReference type="PROSITE" id="PS51635">
    <property type="entry name" value="PNPLA"/>
    <property type="match status" value="1"/>
</dbReference>
<evidence type="ECO:0000256" key="4">
    <source>
        <dbReference type="PROSITE-ProRule" id="PRU01161"/>
    </source>
</evidence>
<organism evidence="6 7">
    <name type="scientific">Rubinisphaera brasiliensis (strain ATCC 49424 / DSM 5305 / JCM 21570 / IAM 15109 / NBRC 103401 / IFAM 1448)</name>
    <name type="common">Planctomyces brasiliensis</name>
    <dbReference type="NCBI Taxonomy" id="756272"/>
    <lineage>
        <taxon>Bacteria</taxon>
        <taxon>Pseudomonadati</taxon>
        <taxon>Planctomycetota</taxon>
        <taxon>Planctomycetia</taxon>
        <taxon>Planctomycetales</taxon>
        <taxon>Planctomycetaceae</taxon>
        <taxon>Rubinisphaera</taxon>
    </lineage>
</organism>